<evidence type="ECO:0000256" key="14">
    <source>
        <dbReference type="ARBA" id="ARBA00042865"/>
    </source>
</evidence>
<keyword evidence="6" id="KW-0479">Metal-binding</keyword>
<dbReference type="PANTHER" id="PTHR46025:SF3">
    <property type="entry name" value="XYLOSYLTRANSFERASE OXT"/>
    <property type="match status" value="1"/>
</dbReference>
<comment type="caution">
    <text evidence="15">The sequence shown here is derived from an EMBL/GenBank/DDBJ whole genome shotgun (WGS) entry which is preliminary data.</text>
</comment>
<evidence type="ECO:0000256" key="4">
    <source>
        <dbReference type="ARBA" id="ARBA00022679"/>
    </source>
</evidence>
<evidence type="ECO:0000256" key="5">
    <source>
        <dbReference type="ARBA" id="ARBA00022692"/>
    </source>
</evidence>
<accession>A0ABS5VEA0</accession>
<dbReference type="Proteomes" id="UP001519641">
    <property type="component" value="Unassembled WGS sequence"/>
</dbReference>
<comment type="subcellular location">
    <subcellularLocation>
        <location evidence="2">Endoplasmic reticulum membrane</location>
        <topology evidence="2">Single-pass type II membrane protein</topology>
    </subcellularLocation>
    <subcellularLocation>
        <location evidence="1">Golgi apparatus membrane</location>
        <topology evidence="1">Single-pass type II membrane protein</topology>
    </subcellularLocation>
</comment>
<evidence type="ECO:0000256" key="2">
    <source>
        <dbReference type="ARBA" id="ARBA00004648"/>
    </source>
</evidence>
<keyword evidence="7" id="KW-0256">Endoplasmic reticulum</keyword>
<dbReference type="InterPro" id="IPR043538">
    <property type="entry name" value="XYLT"/>
</dbReference>
<dbReference type="PANTHER" id="PTHR46025">
    <property type="entry name" value="XYLOSYLTRANSFERASE OXT"/>
    <property type="match status" value="1"/>
</dbReference>
<keyword evidence="13" id="KW-0325">Glycoprotein</keyword>
<evidence type="ECO:0000256" key="1">
    <source>
        <dbReference type="ARBA" id="ARBA00004323"/>
    </source>
</evidence>
<evidence type="ECO:0000256" key="8">
    <source>
        <dbReference type="ARBA" id="ARBA00022968"/>
    </source>
</evidence>
<protein>
    <recommendedName>
        <fullName evidence="14">Peptide O-xylosyltransferase</fullName>
    </recommendedName>
</protein>
<evidence type="ECO:0000256" key="6">
    <source>
        <dbReference type="ARBA" id="ARBA00022723"/>
    </source>
</evidence>
<evidence type="ECO:0000256" key="7">
    <source>
        <dbReference type="ARBA" id="ARBA00022824"/>
    </source>
</evidence>
<evidence type="ECO:0000256" key="9">
    <source>
        <dbReference type="ARBA" id="ARBA00022989"/>
    </source>
</evidence>
<keyword evidence="9" id="KW-1133">Transmembrane helix</keyword>
<evidence type="ECO:0000256" key="10">
    <source>
        <dbReference type="ARBA" id="ARBA00023034"/>
    </source>
</evidence>
<dbReference type="Pfam" id="PF02485">
    <property type="entry name" value="Branch"/>
    <property type="match status" value="1"/>
</dbReference>
<evidence type="ECO:0000256" key="3">
    <source>
        <dbReference type="ARBA" id="ARBA00022676"/>
    </source>
</evidence>
<evidence type="ECO:0000256" key="13">
    <source>
        <dbReference type="ARBA" id="ARBA00023180"/>
    </source>
</evidence>
<name>A0ABS5VEA0_9MICO</name>
<keyword evidence="8" id="KW-0735">Signal-anchor</keyword>
<evidence type="ECO:0000256" key="11">
    <source>
        <dbReference type="ARBA" id="ARBA00023136"/>
    </source>
</evidence>
<sequence length="301" mass="34390">MKPIFLVYTFQDAEHLRELVDALSPHEVIVHVDAKVDLPAFTRAVAGRSNVRMIEDRVQVNWGGYSQVQAIRKLVQRGLEFAADDDYLILLSGSDYPLRAMDELIAQLESHPGRQYLRAFEISKSEQKYRSQIDRRHHRDLRLLSTRTNNRVLRKIRNGFIRVIDGPLSMRRAPLVPDGLRVGHGGTHFAVTASCLREMEALVTPEVERYFASIFCPEEKFYHSLVMQTRFASATPAGGFEDYVGPGNWRYANLHLIDPTLIRVFTAEDWPLVASNDAFFIRKIVSGPSTALRDRIKAERL</sequence>
<evidence type="ECO:0000256" key="12">
    <source>
        <dbReference type="ARBA" id="ARBA00023157"/>
    </source>
</evidence>
<gene>
    <name evidence="15" type="ORF">KK097_04690</name>
</gene>
<dbReference type="InterPro" id="IPR003406">
    <property type="entry name" value="Glyco_trans_14"/>
</dbReference>
<keyword evidence="12" id="KW-1015">Disulfide bond</keyword>
<organism evidence="15 16">
    <name type="scientific">Curtobacterium aurantiacum</name>
    <dbReference type="NCBI Taxonomy" id="3236919"/>
    <lineage>
        <taxon>Bacteria</taxon>
        <taxon>Bacillati</taxon>
        <taxon>Actinomycetota</taxon>
        <taxon>Actinomycetes</taxon>
        <taxon>Micrococcales</taxon>
        <taxon>Microbacteriaceae</taxon>
        <taxon>Curtobacterium</taxon>
    </lineage>
</organism>
<proteinExistence type="predicted"/>
<keyword evidence="5" id="KW-0812">Transmembrane</keyword>
<dbReference type="EMBL" id="JAHEWS010000005">
    <property type="protein sequence ID" value="MBT1587108.1"/>
    <property type="molecule type" value="Genomic_DNA"/>
</dbReference>
<evidence type="ECO:0000313" key="15">
    <source>
        <dbReference type="EMBL" id="MBT1587108.1"/>
    </source>
</evidence>
<dbReference type="RefSeq" id="WP_214528886.1">
    <property type="nucleotide sequence ID" value="NZ_JAHEWO010000004.1"/>
</dbReference>
<reference evidence="15 16" key="1">
    <citation type="submission" date="2021-05" db="EMBL/GenBank/DDBJ databases">
        <title>Whole genome sequence of Curtobacterium flaccumfaciens pv. flaccumfaciens strain CFBP 8819.</title>
        <authorList>
            <person name="Osdaghi E."/>
            <person name="Taghouti G."/>
            <person name="Portier P."/>
            <person name="Fazliarab A."/>
            <person name="Taghavi S.M."/>
            <person name="Briand M."/>
            <person name="Le-Saux M."/>
            <person name="Jacques M.-A."/>
        </authorList>
    </citation>
    <scope>NUCLEOTIDE SEQUENCE [LARGE SCALE GENOMIC DNA]</scope>
    <source>
        <strain evidence="15 16">CFBP 8819</strain>
    </source>
</reference>
<keyword evidence="11" id="KW-0472">Membrane</keyword>
<evidence type="ECO:0000313" key="16">
    <source>
        <dbReference type="Proteomes" id="UP001519641"/>
    </source>
</evidence>
<keyword evidence="3" id="KW-0328">Glycosyltransferase</keyword>
<keyword evidence="10" id="KW-0333">Golgi apparatus</keyword>
<keyword evidence="4" id="KW-0808">Transferase</keyword>
<keyword evidence="16" id="KW-1185">Reference proteome</keyword>